<proteinExistence type="predicted"/>
<evidence type="ECO:0000313" key="2">
    <source>
        <dbReference type="Proteomes" id="UP000215914"/>
    </source>
</evidence>
<organism evidence="1 2">
    <name type="scientific">Helianthus annuus</name>
    <name type="common">Common sunflower</name>
    <dbReference type="NCBI Taxonomy" id="4232"/>
    <lineage>
        <taxon>Eukaryota</taxon>
        <taxon>Viridiplantae</taxon>
        <taxon>Streptophyta</taxon>
        <taxon>Embryophyta</taxon>
        <taxon>Tracheophyta</taxon>
        <taxon>Spermatophyta</taxon>
        <taxon>Magnoliopsida</taxon>
        <taxon>eudicotyledons</taxon>
        <taxon>Gunneridae</taxon>
        <taxon>Pentapetalae</taxon>
        <taxon>asterids</taxon>
        <taxon>campanulids</taxon>
        <taxon>Asterales</taxon>
        <taxon>Asteraceae</taxon>
        <taxon>Asteroideae</taxon>
        <taxon>Heliantheae alliance</taxon>
        <taxon>Heliantheae</taxon>
        <taxon>Helianthus</taxon>
    </lineage>
</organism>
<dbReference type="EMBL" id="MNCJ02000323">
    <property type="protein sequence ID" value="KAF5795595.1"/>
    <property type="molecule type" value="Genomic_DNA"/>
</dbReference>
<protein>
    <submittedName>
        <fullName evidence="1">Uncharacterized protein</fullName>
    </submittedName>
</protein>
<comment type="caution">
    <text evidence="1">The sequence shown here is derived from an EMBL/GenBank/DDBJ whole genome shotgun (WGS) entry which is preliminary data.</text>
</comment>
<keyword evidence="2" id="KW-1185">Reference proteome</keyword>
<dbReference type="AlphaFoldDB" id="A0A9K3IFG6"/>
<dbReference type="Gramene" id="mRNA:HanXRQr2_Chr08g0341511">
    <property type="protein sequence ID" value="CDS:HanXRQr2_Chr08g0341511.1"/>
    <property type="gene ID" value="HanXRQr2_Chr08g0341511"/>
</dbReference>
<dbReference type="Proteomes" id="UP000215914">
    <property type="component" value="Unassembled WGS sequence"/>
</dbReference>
<evidence type="ECO:0000313" key="1">
    <source>
        <dbReference type="EMBL" id="KAF5795595.1"/>
    </source>
</evidence>
<sequence length="83" mass="10012">MAPFLFAALNWNFGNKKEKTGASTYRWVNSRFSKHSFSQKKKKKKKKKKKVIILMMIQRSSYQKDWMRWLDSNCRGCQHNTSY</sequence>
<reference evidence="1" key="1">
    <citation type="journal article" date="2017" name="Nature">
        <title>The sunflower genome provides insights into oil metabolism, flowering and Asterid evolution.</title>
        <authorList>
            <person name="Badouin H."/>
            <person name="Gouzy J."/>
            <person name="Grassa C.J."/>
            <person name="Murat F."/>
            <person name="Staton S.E."/>
            <person name="Cottret L."/>
            <person name="Lelandais-Briere C."/>
            <person name="Owens G.L."/>
            <person name="Carrere S."/>
            <person name="Mayjonade B."/>
            <person name="Legrand L."/>
            <person name="Gill N."/>
            <person name="Kane N.C."/>
            <person name="Bowers J.E."/>
            <person name="Hubner S."/>
            <person name="Bellec A."/>
            <person name="Berard A."/>
            <person name="Berges H."/>
            <person name="Blanchet N."/>
            <person name="Boniface M.C."/>
            <person name="Brunel D."/>
            <person name="Catrice O."/>
            <person name="Chaidir N."/>
            <person name="Claudel C."/>
            <person name="Donnadieu C."/>
            <person name="Faraut T."/>
            <person name="Fievet G."/>
            <person name="Helmstetter N."/>
            <person name="King M."/>
            <person name="Knapp S.J."/>
            <person name="Lai Z."/>
            <person name="Le Paslier M.C."/>
            <person name="Lippi Y."/>
            <person name="Lorenzon L."/>
            <person name="Mandel J.R."/>
            <person name="Marage G."/>
            <person name="Marchand G."/>
            <person name="Marquand E."/>
            <person name="Bret-Mestries E."/>
            <person name="Morien E."/>
            <person name="Nambeesan S."/>
            <person name="Nguyen T."/>
            <person name="Pegot-Espagnet P."/>
            <person name="Pouilly N."/>
            <person name="Raftis F."/>
            <person name="Sallet E."/>
            <person name="Schiex T."/>
            <person name="Thomas J."/>
            <person name="Vandecasteele C."/>
            <person name="Vares D."/>
            <person name="Vear F."/>
            <person name="Vautrin S."/>
            <person name="Crespi M."/>
            <person name="Mangin B."/>
            <person name="Burke J.M."/>
            <person name="Salse J."/>
            <person name="Munos S."/>
            <person name="Vincourt P."/>
            <person name="Rieseberg L.H."/>
            <person name="Langlade N.B."/>
        </authorList>
    </citation>
    <scope>NUCLEOTIDE SEQUENCE</scope>
    <source>
        <tissue evidence="1">Leaves</tissue>
    </source>
</reference>
<accession>A0A9K3IFG6</accession>
<name>A0A9K3IFG6_HELAN</name>
<reference evidence="1" key="2">
    <citation type="submission" date="2020-06" db="EMBL/GenBank/DDBJ databases">
        <title>Helianthus annuus Genome sequencing and assembly Release 2.</title>
        <authorList>
            <person name="Gouzy J."/>
            <person name="Langlade N."/>
            <person name="Munos S."/>
        </authorList>
    </citation>
    <scope>NUCLEOTIDE SEQUENCE</scope>
    <source>
        <tissue evidence="1">Leaves</tissue>
    </source>
</reference>
<gene>
    <name evidence="1" type="ORF">HanXRQr2_Chr08g0341511</name>
</gene>